<dbReference type="EMBL" id="JARZHI010000012">
    <property type="protein sequence ID" value="MDI1431114.1"/>
    <property type="molecule type" value="Genomic_DNA"/>
</dbReference>
<protein>
    <recommendedName>
        <fullName evidence="4">Alpha/beta hydrolase</fullName>
    </recommendedName>
</protein>
<feature type="region of interest" description="Disordered" evidence="1">
    <location>
        <begin position="41"/>
        <end position="79"/>
    </location>
</feature>
<evidence type="ECO:0000313" key="2">
    <source>
        <dbReference type="EMBL" id="MDI1431114.1"/>
    </source>
</evidence>
<proteinExistence type="predicted"/>
<dbReference type="RefSeq" id="WP_284720577.1">
    <property type="nucleotide sequence ID" value="NZ_JARZHI010000012.1"/>
</dbReference>
<reference evidence="2 3" key="1">
    <citation type="submission" date="2023-04" db="EMBL/GenBank/DDBJ databases">
        <title>The genome sequence of Polyangium sorediatum DSM14670.</title>
        <authorList>
            <person name="Zhang X."/>
        </authorList>
    </citation>
    <scope>NUCLEOTIDE SEQUENCE [LARGE SCALE GENOMIC DNA]</scope>
    <source>
        <strain evidence="2 3">DSM 14670</strain>
    </source>
</reference>
<gene>
    <name evidence="2" type="ORF">QHF89_16590</name>
</gene>
<dbReference type="Proteomes" id="UP001160301">
    <property type="component" value="Unassembled WGS sequence"/>
</dbReference>
<evidence type="ECO:0000256" key="1">
    <source>
        <dbReference type="SAM" id="MobiDB-lite"/>
    </source>
</evidence>
<evidence type="ECO:0000313" key="3">
    <source>
        <dbReference type="Proteomes" id="UP001160301"/>
    </source>
</evidence>
<evidence type="ECO:0008006" key="4">
    <source>
        <dbReference type="Google" id="ProtNLM"/>
    </source>
</evidence>
<keyword evidence="3" id="KW-1185">Reference proteome</keyword>
<name>A0ABT6NS16_9BACT</name>
<organism evidence="2 3">
    <name type="scientific">Polyangium sorediatum</name>
    <dbReference type="NCBI Taxonomy" id="889274"/>
    <lineage>
        <taxon>Bacteria</taxon>
        <taxon>Pseudomonadati</taxon>
        <taxon>Myxococcota</taxon>
        <taxon>Polyangia</taxon>
        <taxon>Polyangiales</taxon>
        <taxon>Polyangiaceae</taxon>
        <taxon>Polyangium</taxon>
    </lineage>
</organism>
<comment type="caution">
    <text evidence="2">The sequence shown here is derived from an EMBL/GenBank/DDBJ whole genome shotgun (WGS) entry which is preliminary data.</text>
</comment>
<feature type="compositionally biased region" description="Polar residues" evidence="1">
    <location>
        <begin position="51"/>
        <end position="65"/>
    </location>
</feature>
<sequence length="344" mass="35693">MGTQSHGSRLLSKGTTRSSLRDLVVVGLCAAIVVIGSAARSEDEGAAANPTDASEASAPTLTMSPLPNGAPGKPAALVSEAAPRSGCDFPDSGFGDYLGWRPLPLGRILVPSSLTVPPDGGFDLLVHFHGTEPVRKQLAPLGLGLVIAGLDTGTLSSGYKSTFESEGTFDAMLSAISREVALATKNPAARPRSIVLSSWSAGYGAIARILARGRDDVDAVILLDSLYASYASGGKMPDPTELLPFSSFARAAANGGPLLFVTHTAVPTPDYASTLETGTFLLREIGADVPATPPAQDPFGLSRAHDQNHFFLRGYAGSDGDAHCGQLRLLPDILRDHVLPASRP</sequence>
<accession>A0ABT6NS16</accession>